<evidence type="ECO:0000256" key="3">
    <source>
        <dbReference type="ARBA" id="ARBA00012206"/>
    </source>
</evidence>
<dbReference type="PANTHER" id="PTHR39453">
    <property type="entry name" value="PHOSPHATE PROPANOYLTRANSFERASE"/>
    <property type="match status" value="1"/>
</dbReference>
<gene>
    <name evidence="11" type="ordered locus">Halsa_1004</name>
</gene>
<reference evidence="11 12" key="1">
    <citation type="submission" date="2010-11" db="EMBL/GenBank/DDBJ databases">
        <title>Complete sequence of Halanaerobium sp. sapolanicus.</title>
        <authorList>
            <consortium name="US DOE Joint Genome Institute"/>
            <person name="Lucas S."/>
            <person name="Copeland A."/>
            <person name="Lapidus A."/>
            <person name="Cheng J.-F."/>
            <person name="Bruce D."/>
            <person name="Goodwin L."/>
            <person name="Pitluck S."/>
            <person name="Davenport K."/>
            <person name="Detter J.C."/>
            <person name="Han C."/>
            <person name="Tapia R."/>
            <person name="Land M."/>
            <person name="Hauser L."/>
            <person name="Jeffries C."/>
            <person name="Kyrpides N."/>
            <person name="Ivanova N."/>
            <person name="Mikhailova N."/>
            <person name="Begemann M.B."/>
            <person name="Mormile M.R."/>
            <person name="Wall J.D."/>
            <person name="Elias D.A."/>
            <person name="Woyke T."/>
        </authorList>
    </citation>
    <scope>NUCLEOTIDE SEQUENCE [LARGE SCALE GENOMIC DNA]</scope>
    <source>
        <strain evidence="12">sapolanicus</strain>
    </source>
</reference>
<evidence type="ECO:0000256" key="7">
    <source>
        <dbReference type="ARBA" id="ARBA00022833"/>
    </source>
</evidence>
<dbReference type="STRING" id="656519.Halsa_1004"/>
<dbReference type="KEGG" id="has:Halsa_1004"/>
<dbReference type="GO" id="GO:0051144">
    <property type="term" value="P:1,2-propanediol catabolic process"/>
    <property type="evidence" value="ECO:0007669"/>
    <property type="project" value="UniProtKB-UniPathway"/>
</dbReference>
<comment type="pathway">
    <text evidence="10">Polyol metabolism; 1,2-propanediol degradation.</text>
</comment>
<comment type="function">
    <text evidence="10">Involved in 1,2-propanediol (1,2-PD) degradation by catalyzing the conversion of propanoyl-CoA to propanoyl-phosphate.</text>
</comment>
<dbReference type="Pfam" id="PF06130">
    <property type="entry name" value="PTAC"/>
    <property type="match status" value="1"/>
</dbReference>
<comment type="similarity">
    <text evidence="2 10">Belongs to the PduL family.</text>
</comment>
<name>E4RMB7_HALHG</name>
<comment type="catalytic activity">
    <reaction evidence="9 10">
        <text>propanoyl-CoA + phosphate = propanoyl phosphate + CoA</text>
        <dbReference type="Rhea" id="RHEA:28046"/>
        <dbReference type="ChEBI" id="CHEBI:43474"/>
        <dbReference type="ChEBI" id="CHEBI:57287"/>
        <dbReference type="ChEBI" id="CHEBI:57392"/>
        <dbReference type="ChEBI" id="CHEBI:58933"/>
        <dbReference type="EC" id="2.3.1.222"/>
    </reaction>
</comment>
<dbReference type="EC" id="2.3.1.222" evidence="3 10"/>
<sequence>MSNPELRQKIKEIIAEMNLGEKKEEKIIPIEASGRHVHLSREDVDRLFAEGYELTPKRELSQPGQYLAEEKIRLIGPKGIIERAAILGPARSDTQVELSRTDAVKLGIDPPLRFSGNVEGSASIFLGSAKDIVKLEEGVIIAKNHIHMQPQDAERLGVEDGEKVNVEAMTERPIIFKNVLIRVNEAYRLSMHIDYDEANACMHKPGDKGKIIKLD</sequence>
<accession>E4RMB7</accession>
<evidence type="ECO:0000256" key="10">
    <source>
        <dbReference type="PIRNR" id="PIRNR010130"/>
    </source>
</evidence>
<organism evidence="11 12">
    <name type="scientific">Halanaerobium hydrogeniformans</name>
    <name type="common">Halanaerobium sp. (strain sapolanicus)</name>
    <dbReference type="NCBI Taxonomy" id="656519"/>
    <lineage>
        <taxon>Bacteria</taxon>
        <taxon>Bacillati</taxon>
        <taxon>Bacillota</taxon>
        <taxon>Clostridia</taxon>
        <taxon>Halanaerobiales</taxon>
        <taxon>Halanaerobiaceae</taxon>
        <taxon>Halanaerobium</taxon>
    </lineage>
</organism>
<proteinExistence type="inferred from homology"/>
<dbReference type="AlphaFoldDB" id="E4RMB7"/>
<dbReference type="EMBL" id="CP002304">
    <property type="protein sequence ID" value="ADQ14448.1"/>
    <property type="molecule type" value="Genomic_DNA"/>
</dbReference>
<dbReference type="Proteomes" id="UP000007434">
    <property type="component" value="Chromosome"/>
</dbReference>
<evidence type="ECO:0000256" key="8">
    <source>
        <dbReference type="ARBA" id="ARBA00023315"/>
    </source>
</evidence>
<evidence type="ECO:0000256" key="9">
    <source>
        <dbReference type="ARBA" id="ARBA00047589"/>
    </source>
</evidence>
<keyword evidence="12" id="KW-1185">Reference proteome</keyword>
<reference evidence="11 12" key="2">
    <citation type="journal article" date="2011" name="J. Bacteriol.">
        <title>Complete Genome Sequence of the Haloalkaliphilic, Hydrogen Producing Halanaerobium hydrogenoformans.</title>
        <authorList>
            <person name="Brown S.D."/>
            <person name="Begemann M.B."/>
            <person name="Mormile M.R."/>
            <person name="Wall J.D."/>
            <person name="Han C.S."/>
            <person name="Goodwin L.A."/>
            <person name="Pitluck S."/>
            <person name="Land M.L."/>
            <person name="Hauser L.J."/>
            <person name="Elias D.A."/>
        </authorList>
    </citation>
    <scope>NUCLEOTIDE SEQUENCE [LARGE SCALE GENOMIC DNA]</scope>
    <source>
        <strain evidence="12">sapolanicus</strain>
    </source>
</reference>
<dbReference type="HOGENOM" id="CLU_080676_1_0_9"/>
<dbReference type="NCBIfam" id="NF011652">
    <property type="entry name" value="PRK15070.1"/>
    <property type="match status" value="1"/>
</dbReference>
<dbReference type="RefSeq" id="WP_013405538.1">
    <property type="nucleotide sequence ID" value="NC_014654.1"/>
</dbReference>
<keyword evidence="8 10" id="KW-0012">Acyltransferase</keyword>
<dbReference type="PANTHER" id="PTHR39453:SF1">
    <property type="entry name" value="PHOSPHATE PROPANOYLTRANSFERASE"/>
    <property type="match status" value="1"/>
</dbReference>
<evidence type="ECO:0000313" key="11">
    <source>
        <dbReference type="EMBL" id="ADQ14448.1"/>
    </source>
</evidence>
<evidence type="ECO:0000256" key="4">
    <source>
        <dbReference type="ARBA" id="ARBA00020837"/>
    </source>
</evidence>
<dbReference type="InterPro" id="IPR008300">
    <property type="entry name" value="PTAC"/>
</dbReference>
<dbReference type="GO" id="GO:0016747">
    <property type="term" value="F:acyltransferase activity, transferring groups other than amino-acyl groups"/>
    <property type="evidence" value="ECO:0007669"/>
    <property type="project" value="InterPro"/>
</dbReference>
<keyword evidence="6" id="KW-0479">Metal-binding</keyword>
<dbReference type="eggNOG" id="COG4869">
    <property type="taxonomic scope" value="Bacteria"/>
</dbReference>
<evidence type="ECO:0000256" key="5">
    <source>
        <dbReference type="ARBA" id="ARBA00022679"/>
    </source>
</evidence>
<evidence type="ECO:0000313" key="12">
    <source>
        <dbReference type="Proteomes" id="UP000007434"/>
    </source>
</evidence>
<dbReference type="GO" id="GO:0046872">
    <property type="term" value="F:metal ion binding"/>
    <property type="evidence" value="ECO:0007669"/>
    <property type="project" value="UniProtKB-KW"/>
</dbReference>
<evidence type="ECO:0000256" key="1">
    <source>
        <dbReference type="ARBA" id="ARBA00001947"/>
    </source>
</evidence>
<comment type="cofactor">
    <cofactor evidence="1">
        <name>Zn(2+)</name>
        <dbReference type="ChEBI" id="CHEBI:29105"/>
    </cofactor>
</comment>
<keyword evidence="5 10" id="KW-0808">Transferase</keyword>
<evidence type="ECO:0000256" key="2">
    <source>
        <dbReference type="ARBA" id="ARBA00007342"/>
    </source>
</evidence>
<dbReference type="UniPathway" id="UPA00621"/>
<dbReference type="OrthoDB" id="9784365at2"/>
<keyword evidence="7" id="KW-0862">Zinc</keyword>
<evidence type="ECO:0000256" key="6">
    <source>
        <dbReference type="ARBA" id="ARBA00022723"/>
    </source>
</evidence>
<protein>
    <recommendedName>
        <fullName evidence="4 10">Phosphate propanoyltransferase</fullName>
        <ecNumber evidence="3 10">2.3.1.222</ecNumber>
    </recommendedName>
</protein>
<dbReference type="PIRSF" id="PIRSF010130">
    <property type="entry name" value="PduL"/>
    <property type="match status" value="1"/>
</dbReference>